<reference evidence="3 4" key="1">
    <citation type="submission" date="2019-02" db="EMBL/GenBank/DDBJ databases">
        <title>Deep-cultivation of Planctomycetes and their phenomic and genomic characterization uncovers novel biology.</title>
        <authorList>
            <person name="Wiegand S."/>
            <person name="Jogler M."/>
            <person name="Boedeker C."/>
            <person name="Pinto D."/>
            <person name="Vollmers J."/>
            <person name="Rivas-Marin E."/>
            <person name="Kohn T."/>
            <person name="Peeters S.H."/>
            <person name="Heuer A."/>
            <person name="Rast P."/>
            <person name="Oberbeckmann S."/>
            <person name="Bunk B."/>
            <person name="Jeske O."/>
            <person name="Meyerdierks A."/>
            <person name="Storesund J.E."/>
            <person name="Kallscheuer N."/>
            <person name="Luecker S."/>
            <person name="Lage O.M."/>
            <person name="Pohl T."/>
            <person name="Merkel B.J."/>
            <person name="Hornburger P."/>
            <person name="Mueller R.-W."/>
            <person name="Bruemmer F."/>
            <person name="Labrenz M."/>
            <person name="Spormann A.M."/>
            <person name="Op den Camp H."/>
            <person name="Overmann J."/>
            <person name="Amann R."/>
            <person name="Jetten M.S.M."/>
            <person name="Mascher T."/>
            <person name="Medema M.H."/>
            <person name="Devos D.P."/>
            <person name="Kaster A.-K."/>
            <person name="Ovreas L."/>
            <person name="Rohde M."/>
            <person name="Galperin M.Y."/>
            <person name="Jogler C."/>
        </authorList>
    </citation>
    <scope>NUCLEOTIDE SEQUENCE [LARGE SCALE GENOMIC DNA]</scope>
    <source>
        <strain evidence="3 4">Pan181</strain>
    </source>
</reference>
<organism evidence="3 4">
    <name type="scientific">Aeoliella mucimassa</name>
    <dbReference type="NCBI Taxonomy" id="2527972"/>
    <lineage>
        <taxon>Bacteria</taxon>
        <taxon>Pseudomonadati</taxon>
        <taxon>Planctomycetota</taxon>
        <taxon>Planctomycetia</taxon>
        <taxon>Pirellulales</taxon>
        <taxon>Lacipirellulaceae</taxon>
        <taxon>Aeoliella</taxon>
    </lineage>
</organism>
<dbReference type="OrthoDB" id="256225at2"/>
<evidence type="ECO:0000313" key="4">
    <source>
        <dbReference type="Proteomes" id="UP000315750"/>
    </source>
</evidence>
<feature type="chain" id="PRO_5021953108" evidence="1">
    <location>
        <begin position="35"/>
        <end position="384"/>
    </location>
</feature>
<dbReference type="AlphaFoldDB" id="A0A518AV22"/>
<name>A0A518AV22_9BACT</name>
<evidence type="ECO:0000259" key="2">
    <source>
        <dbReference type="Pfam" id="PF13360"/>
    </source>
</evidence>
<protein>
    <submittedName>
        <fullName evidence="3">Outer membrane protein assembly factor BamB</fullName>
    </submittedName>
</protein>
<evidence type="ECO:0000256" key="1">
    <source>
        <dbReference type="SAM" id="SignalP"/>
    </source>
</evidence>
<keyword evidence="4" id="KW-1185">Reference proteome</keyword>
<proteinExistence type="predicted"/>
<feature type="domain" description="Pyrrolo-quinoline quinone repeat" evidence="2">
    <location>
        <begin position="129"/>
        <end position="310"/>
    </location>
</feature>
<dbReference type="Proteomes" id="UP000315750">
    <property type="component" value="Chromosome"/>
</dbReference>
<dbReference type="KEGG" id="amuc:Pan181_48100"/>
<dbReference type="PANTHER" id="PTHR34512">
    <property type="entry name" value="CELL SURFACE PROTEIN"/>
    <property type="match status" value="1"/>
</dbReference>
<dbReference type="Gene3D" id="2.130.10.10">
    <property type="entry name" value="YVTN repeat-like/Quinoprotein amine dehydrogenase"/>
    <property type="match status" value="2"/>
</dbReference>
<dbReference type="SMART" id="SM00564">
    <property type="entry name" value="PQQ"/>
    <property type="match status" value="6"/>
</dbReference>
<dbReference type="SUPFAM" id="SSF50998">
    <property type="entry name" value="Quinoprotein alcohol dehydrogenase-like"/>
    <property type="match status" value="2"/>
</dbReference>
<dbReference type="Pfam" id="PF13360">
    <property type="entry name" value="PQQ_2"/>
    <property type="match status" value="1"/>
</dbReference>
<dbReference type="RefSeq" id="WP_145250743.1">
    <property type="nucleotide sequence ID" value="NZ_CP036278.1"/>
</dbReference>
<keyword evidence="1" id="KW-0732">Signal</keyword>
<dbReference type="PROSITE" id="PS51257">
    <property type="entry name" value="PROKAR_LIPOPROTEIN"/>
    <property type="match status" value="1"/>
</dbReference>
<dbReference type="InterPro" id="IPR011047">
    <property type="entry name" value="Quinoprotein_ADH-like_sf"/>
</dbReference>
<dbReference type="EMBL" id="CP036278">
    <property type="protein sequence ID" value="QDU58571.1"/>
    <property type="molecule type" value="Genomic_DNA"/>
</dbReference>
<sequence precursor="true">MFMKQPGNTERFTIVIRCSLLLCVGLFVSTACQADDWLYARGTAASNGVAASPLTPKPTELWRYEAPDTGFEATAVVKDGIAYLGDVNGTFHAVNIETGKAVWTKAFDDSGFLSAAAIDGDHLFVGDYNGVLRCLAMADGTERWQVELSAELMAGPMVHQGKVLATTESGHFTKHEADTGKQIGEFVIDAPLRCTPTIVDGRAMLAGCDSKLHAIDIETFKEVDSLEIDGPTGCTPAAIGSRIYFGTEEGSFFAIDTGKSPFEVLWKYVDRRRRQGIRTAAAVSDKLAIYGSQGKAVFAIDVTTGKSAWTFPTRTRVDSSPVIAGSVAVAATQRGKLHLIDLESGEETWQFDAGNNFVASPTVVDGKLLIGNTGGILFCFGEQK</sequence>
<feature type="signal peptide" evidence="1">
    <location>
        <begin position="1"/>
        <end position="34"/>
    </location>
</feature>
<dbReference type="InterPro" id="IPR018391">
    <property type="entry name" value="PQQ_b-propeller_rpt"/>
</dbReference>
<dbReference type="InterPro" id="IPR015943">
    <property type="entry name" value="WD40/YVTN_repeat-like_dom_sf"/>
</dbReference>
<evidence type="ECO:0000313" key="3">
    <source>
        <dbReference type="EMBL" id="QDU58571.1"/>
    </source>
</evidence>
<accession>A0A518AV22</accession>
<gene>
    <name evidence="3" type="primary">bamB_3</name>
    <name evidence="3" type="ORF">Pan181_48100</name>
</gene>
<dbReference type="InterPro" id="IPR002372">
    <property type="entry name" value="PQQ_rpt_dom"/>
</dbReference>
<dbReference type="PANTHER" id="PTHR34512:SF30">
    <property type="entry name" value="OUTER MEMBRANE PROTEIN ASSEMBLY FACTOR BAMB"/>
    <property type="match status" value="1"/>
</dbReference>